<dbReference type="FunFam" id="1.25.40.10:FF:000963">
    <property type="entry name" value="Programmed cell death protein pre-rrna processing protein rrp5"/>
    <property type="match status" value="1"/>
</dbReference>
<organism evidence="9 10">
    <name type="scientific">Daphnia pulex</name>
    <name type="common">Water flea</name>
    <dbReference type="NCBI Taxonomy" id="6669"/>
    <lineage>
        <taxon>Eukaryota</taxon>
        <taxon>Metazoa</taxon>
        <taxon>Ecdysozoa</taxon>
        <taxon>Arthropoda</taxon>
        <taxon>Crustacea</taxon>
        <taxon>Branchiopoda</taxon>
        <taxon>Diplostraca</taxon>
        <taxon>Cladocera</taxon>
        <taxon>Anomopoda</taxon>
        <taxon>Daphniidae</taxon>
        <taxon>Daphnia</taxon>
    </lineage>
</organism>
<dbReference type="eggNOG" id="KOG1070">
    <property type="taxonomic scope" value="Eukaryota"/>
</dbReference>
<feature type="domain" description="S1 motif" evidence="8">
    <location>
        <begin position="540"/>
        <end position="608"/>
    </location>
</feature>
<gene>
    <name evidence="9" type="ORF">DAPPUDRAFT_220970</name>
</gene>
<dbReference type="Proteomes" id="UP000000305">
    <property type="component" value="Unassembled WGS sequence"/>
</dbReference>
<dbReference type="HOGENOM" id="CLU_000845_0_1_1"/>
<dbReference type="InParanoid" id="E9FUJ8"/>
<protein>
    <recommendedName>
        <fullName evidence="8">S1 motif domain-containing protein</fullName>
    </recommendedName>
</protein>
<feature type="compositionally biased region" description="Basic and acidic residues" evidence="7">
    <location>
        <begin position="1100"/>
        <end position="1114"/>
    </location>
</feature>
<dbReference type="SUPFAM" id="SSF50249">
    <property type="entry name" value="Nucleic acid-binding proteins"/>
    <property type="match status" value="5"/>
</dbReference>
<dbReference type="InterPro" id="IPR003107">
    <property type="entry name" value="HAT"/>
</dbReference>
<dbReference type="PROSITE" id="PS50126">
    <property type="entry name" value="S1"/>
    <property type="match status" value="5"/>
</dbReference>
<dbReference type="GO" id="GO:0003723">
    <property type="term" value="F:RNA binding"/>
    <property type="evidence" value="ECO:0000318"/>
    <property type="project" value="GO_Central"/>
</dbReference>
<dbReference type="STRING" id="6669.E9FUJ8"/>
<dbReference type="FunFam" id="1.25.40.10:FF:000065">
    <property type="entry name" value="Programmed cell death 11"/>
    <property type="match status" value="1"/>
</dbReference>
<keyword evidence="5" id="KW-0539">Nucleus</keyword>
<evidence type="ECO:0000256" key="5">
    <source>
        <dbReference type="ARBA" id="ARBA00023242"/>
    </source>
</evidence>
<proteinExistence type="predicted"/>
<evidence type="ECO:0000256" key="2">
    <source>
        <dbReference type="ARBA" id="ARBA00022552"/>
    </source>
</evidence>
<dbReference type="GO" id="GO:0032040">
    <property type="term" value="C:small-subunit processome"/>
    <property type="evidence" value="ECO:0000318"/>
    <property type="project" value="GO_Central"/>
</dbReference>
<dbReference type="InterPro" id="IPR012340">
    <property type="entry name" value="NA-bd_OB-fold"/>
</dbReference>
<name>E9FUJ8_DAPPU</name>
<dbReference type="KEGG" id="dpx:DAPPUDRAFT_220970"/>
<dbReference type="GO" id="GO:0006364">
    <property type="term" value="P:rRNA processing"/>
    <property type="evidence" value="ECO:0007669"/>
    <property type="project" value="UniProtKB-KW"/>
</dbReference>
<dbReference type="Pfam" id="PF05843">
    <property type="entry name" value="Suf"/>
    <property type="match status" value="1"/>
</dbReference>
<sequence>MAVVEENFPRGSKTKDDKRERHANEKKRKVESLFKNSAIKKVNKRRLNQKKKHTKLKKEKQELQSLTTKEKKVIEKEKIMLESIEPFTFKMLAEGMQVLSRVQEVRELDVLLSLPGRIQAVVPITNISAPYSKLIDMLAQDEDVEAKGLKEILTAGDLFPCSIKEVTNDGSFKVTASLNPVDVNSDIPSTALCKGMKMTAAVQSVEDHGYVMDVGILNVRSFLTKVPDLDLAVGQIVSVCVTGCQIDGHVATLTLSTVESVKFKQNVELNLSTLIPATKLHVTVNKVLPQGLTVTFGNMVGYIHKDHLVNINDSVSAYEKSANYTAIVLYTLPLVNAVYLSLKSSLVKPDLNVNEKDTIALGQFFEATITESTSAGLFVQLNKKAKGFVPLRHLSDNQDIFEDTRALFPVKSRKRCRVLYHASLDDIYICTMKKSLITQKALRYEDFIVGEILEGKIDSVSPAGVSVHLGVNLKGFIPKLHWADDPRLKKPELRFRVGEPITCRVLKVMIDRKTIHLTCKKSMLDEKVVAYSCTSQLETNLALKGTVALIEKGGVLVSFFDGLTGYIPGNRLLKNGITDIHHYFYMGKVIDCKVESINESGKVILTLAGSGLTKPKSLPEKPILNLGTIVECKVERVYDAVEGNSSGLEVSIPSLETTGIIPVEHLSDFPKAASHLLDCYRPGQVIKEAVVYMSSKLQTVLTLKPNIMNFIKGNGYPKSVDDVAMGSTLPCVATLHRPFGVFAQLLCPPNKFDVLFPPGKMSPNLYSYMENGTMHMTLEGEVIRIEKEEKKIFLSALNACVPENAARVLEAYLKVEEKIKVHLRESSDEGLKNLASLKLGDVVVGKLLTEFDSSADLEFELPHGINGIVPAYHHAKKDFKKNDLIVGSVMYVDPIMKKVYVTTREDVIHCITGTAKFDPRGKKQRGKIILNMDYFSLVSITDGNAKDVAFTSNIRSINETSVPLPPPFEVGAVVYVAINFDTELGRIATYYTTPKRWIILDLSRIKRTSSSSDGSPNKKKLKKDAVSIEAKSTKGKNKKTQQEQLSDLNDTVDSEKSAVLKVNNKKTKTKAKKNENKKKQEAQEQDVSHKKESVSNGKRSTPEDKETAHPEGEKALSPSKKRRVEPPTPRKSKKINHLELPRLSITSTFKWDDDMTTLPLSTSQIADSSDSEDDDAEKEKAVVKDRRERAREKLEEAKVNEAKLSQIEEELNNPERAPVTTDDFDRMVLASPNSSILWVQYMAFHLENAEIEKARTVAQRALKIMSFREEQEKFNVWIAWLNLEHMYGTTEGYESTLQEAIRYNEPFKIYRQMALNFEQSGKFDDAESLYTTMLKKYKQNKSVWINACLFYVRNSKLDTARGVFQRALSILDKKEHIDLISRFAQLEMKFGQVGRGKTLFDTLMMSYPKRTDLWLVYIDTLTKVDDIESARQVLERCITLQLPAKKMKTIFQKFLEFETHHGDEEKQDYVRKKALDYVESKTEAVDE</sequence>
<accession>E9FUJ8</accession>
<keyword evidence="6" id="KW-0175">Coiled coil</keyword>
<feature type="region of interest" description="Disordered" evidence="7">
    <location>
        <begin position="1"/>
        <end position="30"/>
    </location>
</feature>
<dbReference type="Gene3D" id="2.40.50.140">
    <property type="entry name" value="Nucleic acid-binding proteins"/>
    <property type="match status" value="4"/>
</dbReference>
<feature type="compositionally biased region" description="Polar residues" evidence="7">
    <location>
        <begin position="1042"/>
        <end position="1051"/>
    </location>
</feature>
<dbReference type="PANTHER" id="PTHR23270:SF10">
    <property type="entry name" value="PROTEIN RRP5 HOMOLOG"/>
    <property type="match status" value="1"/>
</dbReference>
<dbReference type="InterPro" id="IPR003029">
    <property type="entry name" value="S1_domain"/>
</dbReference>
<dbReference type="EMBL" id="GL732525">
    <property type="protein sequence ID" value="EFX88910.1"/>
    <property type="molecule type" value="Genomic_DNA"/>
</dbReference>
<comment type="subcellular location">
    <subcellularLocation>
        <location evidence="1">Nucleus</location>
        <location evidence="1">Nucleolus</location>
    </subcellularLocation>
</comment>
<dbReference type="Gene3D" id="1.25.40.10">
    <property type="entry name" value="Tetratricopeptide repeat domain"/>
    <property type="match status" value="2"/>
</dbReference>
<evidence type="ECO:0000259" key="8">
    <source>
        <dbReference type="PROSITE" id="PS50126"/>
    </source>
</evidence>
<dbReference type="OMA" id="EAACIMQ"/>
<dbReference type="OrthoDB" id="412781at2759"/>
<dbReference type="InterPro" id="IPR011990">
    <property type="entry name" value="TPR-like_helical_dom_sf"/>
</dbReference>
<dbReference type="PANTHER" id="PTHR23270">
    <property type="entry name" value="PROGRAMMED CELL DEATH PROTEIN 11 PRE-RRNA PROCESSING PROTEIN RRP5"/>
    <property type="match status" value="1"/>
</dbReference>
<keyword evidence="3" id="KW-0597">Phosphoprotein</keyword>
<feature type="domain" description="S1 motif" evidence="8">
    <location>
        <begin position="450"/>
        <end position="520"/>
    </location>
</feature>
<dbReference type="InterPro" id="IPR045209">
    <property type="entry name" value="Rrp5"/>
</dbReference>
<feature type="coiled-coil region" evidence="6">
    <location>
        <begin position="39"/>
        <end position="76"/>
    </location>
</feature>
<feature type="domain" description="S1 motif" evidence="8">
    <location>
        <begin position="362"/>
        <end position="433"/>
    </location>
</feature>
<keyword evidence="10" id="KW-1185">Reference proteome</keyword>
<evidence type="ECO:0000313" key="9">
    <source>
        <dbReference type="EMBL" id="EFX88910.1"/>
    </source>
</evidence>
<feature type="compositionally biased region" description="Basic and acidic residues" evidence="7">
    <location>
        <begin position="1072"/>
        <end position="1093"/>
    </location>
</feature>
<reference evidence="9 10" key="1">
    <citation type="journal article" date="2011" name="Science">
        <title>The ecoresponsive genome of Daphnia pulex.</title>
        <authorList>
            <person name="Colbourne J.K."/>
            <person name="Pfrender M.E."/>
            <person name="Gilbert D."/>
            <person name="Thomas W.K."/>
            <person name="Tucker A."/>
            <person name="Oakley T.H."/>
            <person name="Tokishita S."/>
            <person name="Aerts A."/>
            <person name="Arnold G.J."/>
            <person name="Basu M.K."/>
            <person name="Bauer D.J."/>
            <person name="Caceres C.E."/>
            <person name="Carmel L."/>
            <person name="Casola C."/>
            <person name="Choi J.H."/>
            <person name="Detter J.C."/>
            <person name="Dong Q."/>
            <person name="Dusheyko S."/>
            <person name="Eads B.D."/>
            <person name="Frohlich T."/>
            <person name="Geiler-Samerotte K.A."/>
            <person name="Gerlach D."/>
            <person name="Hatcher P."/>
            <person name="Jogdeo S."/>
            <person name="Krijgsveld J."/>
            <person name="Kriventseva E.V."/>
            <person name="Kultz D."/>
            <person name="Laforsch C."/>
            <person name="Lindquist E."/>
            <person name="Lopez J."/>
            <person name="Manak J.R."/>
            <person name="Muller J."/>
            <person name="Pangilinan J."/>
            <person name="Patwardhan R.P."/>
            <person name="Pitluck S."/>
            <person name="Pritham E.J."/>
            <person name="Rechtsteiner A."/>
            <person name="Rho M."/>
            <person name="Rogozin I.B."/>
            <person name="Sakarya O."/>
            <person name="Salamov A."/>
            <person name="Schaack S."/>
            <person name="Shapiro H."/>
            <person name="Shiga Y."/>
            <person name="Skalitzky C."/>
            <person name="Smith Z."/>
            <person name="Souvorov A."/>
            <person name="Sung W."/>
            <person name="Tang Z."/>
            <person name="Tsuchiya D."/>
            <person name="Tu H."/>
            <person name="Vos H."/>
            <person name="Wang M."/>
            <person name="Wolf Y.I."/>
            <person name="Yamagata H."/>
            <person name="Yamada T."/>
            <person name="Ye Y."/>
            <person name="Shaw J.R."/>
            <person name="Andrews J."/>
            <person name="Crease T.J."/>
            <person name="Tang H."/>
            <person name="Lucas S.M."/>
            <person name="Robertson H.M."/>
            <person name="Bork P."/>
            <person name="Koonin E.V."/>
            <person name="Zdobnov E.M."/>
            <person name="Grigoriev I.V."/>
            <person name="Lynch M."/>
            <person name="Boore J.L."/>
        </authorList>
    </citation>
    <scope>NUCLEOTIDE SEQUENCE [LARGE SCALE GENOMIC DNA]</scope>
</reference>
<dbReference type="FunCoup" id="E9FUJ8">
    <property type="interactions" value="2198"/>
</dbReference>
<evidence type="ECO:0000256" key="4">
    <source>
        <dbReference type="ARBA" id="ARBA00022737"/>
    </source>
</evidence>
<dbReference type="SMART" id="SM00386">
    <property type="entry name" value="HAT"/>
    <property type="match status" value="6"/>
</dbReference>
<evidence type="ECO:0000256" key="6">
    <source>
        <dbReference type="SAM" id="Coils"/>
    </source>
</evidence>
<feature type="domain" description="S1 motif" evidence="8">
    <location>
        <begin position="627"/>
        <end position="704"/>
    </location>
</feature>
<keyword evidence="2" id="KW-0698">rRNA processing</keyword>
<dbReference type="SUPFAM" id="SSF48452">
    <property type="entry name" value="TPR-like"/>
    <property type="match status" value="2"/>
</dbReference>
<dbReference type="SMART" id="SM00316">
    <property type="entry name" value="S1"/>
    <property type="match status" value="8"/>
</dbReference>
<evidence type="ECO:0000313" key="10">
    <source>
        <dbReference type="Proteomes" id="UP000000305"/>
    </source>
</evidence>
<feature type="compositionally biased region" description="Basic and acidic residues" evidence="7">
    <location>
        <begin position="13"/>
        <end position="30"/>
    </location>
</feature>
<feature type="domain" description="S1 motif" evidence="8">
    <location>
        <begin position="95"/>
        <end position="179"/>
    </location>
</feature>
<feature type="region of interest" description="Disordered" evidence="7">
    <location>
        <begin position="1162"/>
        <end position="1185"/>
    </location>
</feature>
<evidence type="ECO:0000256" key="7">
    <source>
        <dbReference type="SAM" id="MobiDB-lite"/>
    </source>
</evidence>
<dbReference type="InterPro" id="IPR008847">
    <property type="entry name" value="Suf"/>
</dbReference>
<evidence type="ECO:0000256" key="3">
    <source>
        <dbReference type="ARBA" id="ARBA00022553"/>
    </source>
</evidence>
<feature type="region of interest" description="Disordered" evidence="7">
    <location>
        <begin position="1007"/>
        <end position="1139"/>
    </location>
</feature>
<evidence type="ECO:0000256" key="1">
    <source>
        <dbReference type="ARBA" id="ARBA00004604"/>
    </source>
</evidence>
<dbReference type="Pfam" id="PF00575">
    <property type="entry name" value="S1"/>
    <property type="match status" value="3"/>
</dbReference>
<dbReference type="GO" id="GO:0005730">
    <property type="term" value="C:nucleolus"/>
    <property type="evidence" value="ECO:0000318"/>
    <property type="project" value="GO_Central"/>
</dbReference>
<keyword evidence="4" id="KW-0677">Repeat</keyword>
<dbReference type="FunFam" id="2.40.50.140:FF:000103">
    <property type="entry name" value="protein RRP5 homolog"/>
    <property type="match status" value="1"/>
</dbReference>